<dbReference type="RefSeq" id="WP_136355166.1">
    <property type="nucleotide sequence ID" value="NZ_SSNY01000003.1"/>
</dbReference>
<keyword evidence="3" id="KW-1185">Reference proteome</keyword>
<evidence type="ECO:0000313" key="2">
    <source>
        <dbReference type="EMBL" id="THF58202.1"/>
    </source>
</evidence>
<evidence type="ECO:0000313" key="3">
    <source>
        <dbReference type="Proteomes" id="UP000306441"/>
    </source>
</evidence>
<protein>
    <recommendedName>
        <fullName evidence="1">OLD protein-like TOPRIM domain-containing protein</fullName>
    </recommendedName>
</protein>
<name>A0ABY2Q8M9_9HYPH</name>
<gene>
    <name evidence="2" type="ORF">E6C48_06185</name>
</gene>
<proteinExistence type="predicted"/>
<organism evidence="2 3">
    <name type="scientific">Ollibium composti</name>
    <dbReference type="NCBI Taxonomy" id="2675109"/>
    <lineage>
        <taxon>Bacteria</taxon>
        <taxon>Pseudomonadati</taxon>
        <taxon>Pseudomonadota</taxon>
        <taxon>Alphaproteobacteria</taxon>
        <taxon>Hyphomicrobiales</taxon>
        <taxon>Phyllobacteriaceae</taxon>
        <taxon>Ollibium</taxon>
    </lineage>
</organism>
<dbReference type="Pfam" id="PF20469">
    <property type="entry name" value="OLD-like_TOPRIM"/>
    <property type="match status" value="1"/>
</dbReference>
<accession>A0ABY2Q8M9</accession>
<reference evidence="2 3" key="1">
    <citation type="submission" date="2019-04" db="EMBL/GenBank/DDBJ databases">
        <title>Mesorhizobium composti sp. nov., isolated from compost.</title>
        <authorList>
            <person name="Lin S.-Y."/>
            <person name="Hameed A."/>
            <person name="Hsieh Y.-T."/>
            <person name="Young C.-C."/>
        </authorList>
    </citation>
    <scope>NUCLEOTIDE SEQUENCE [LARGE SCALE GENOMIC DNA]</scope>
    <source>
        <strain evidence="2 3">CC-YTH430</strain>
    </source>
</reference>
<sequence length="586" mass="66817">MDAMTTELLDIPANAGRLLLERGGTFLCPLLKANDFARYCTEREHPITPERLLAFERLRLFFPIFRIAAPEGKRIQLHLPLRDDTPFRDGAIVDTASRPEYPVPDDVHSGGEAYYSIFQISSLTFVLSQFTAKVSLEGFLDEVKPEAQWTSIGQQLGDVVRAGVDQARRHAYRPAVDLLCQFISDRYYPHVRGNQRSILFTEGGFVFDEWTVRNARSWRWHEYARNWSPCDAETAFALTPAKLRHAYEGLAMLQSREDPIASWHQLVQFIAVAERDRLKGAALCAETMRYGALMLRRLYKDLYGEDLRVPNEVHGTVITHIPELSVRDDPLRYLEYVVNRYDLNPRPKLTLFVEGPSEEIAVRHIFERYFGANAGVHGIEIIVLGGVDTATGGKQDRYRAILRLVDYLHHHQTFAFVVLDTEGTAVQLKRSTREALSTLHPGRYTTRPDYVHLWRVSFEFDNFSNTEIAYALTAISGGGARFRSADIAACRKDKVPGAALKKLYASRLGYKPDKLALARILVEAMLSPTSRRNAAKRPIMKVLERITRLAAFNPFPTMQQSWEYNQRSNYLGKRRGKKVPLRDLEG</sequence>
<dbReference type="EMBL" id="SSNY01000003">
    <property type="protein sequence ID" value="THF58202.1"/>
    <property type="molecule type" value="Genomic_DNA"/>
</dbReference>
<dbReference type="InterPro" id="IPR034139">
    <property type="entry name" value="TOPRIM_OLD"/>
</dbReference>
<evidence type="ECO:0000259" key="1">
    <source>
        <dbReference type="Pfam" id="PF20469"/>
    </source>
</evidence>
<feature type="domain" description="OLD protein-like TOPRIM" evidence="1">
    <location>
        <begin position="351"/>
        <end position="389"/>
    </location>
</feature>
<comment type="caution">
    <text evidence="2">The sequence shown here is derived from an EMBL/GenBank/DDBJ whole genome shotgun (WGS) entry which is preliminary data.</text>
</comment>
<dbReference type="Proteomes" id="UP000306441">
    <property type="component" value="Unassembled WGS sequence"/>
</dbReference>